<proteinExistence type="predicted"/>
<dbReference type="Proteomes" id="UP000789901">
    <property type="component" value="Unassembled WGS sequence"/>
</dbReference>
<evidence type="ECO:0000313" key="1">
    <source>
        <dbReference type="EMBL" id="CAG8802581.1"/>
    </source>
</evidence>
<dbReference type="EMBL" id="CAJVQB010023742">
    <property type="protein sequence ID" value="CAG8802581.1"/>
    <property type="molecule type" value="Genomic_DNA"/>
</dbReference>
<name>A0ABN7VW85_GIGMA</name>
<sequence>YQNSRIEEMVYIFVDLIEKYSGIELATCGIKKHQKWRDIKGSKTTE</sequence>
<gene>
    <name evidence="1" type="ORF">GMARGA_LOCUS23441</name>
</gene>
<protein>
    <submittedName>
        <fullName evidence="1">18490_t:CDS:1</fullName>
    </submittedName>
</protein>
<evidence type="ECO:0000313" key="2">
    <source>
        <dbReference type="Proteomes" id="UP000789901"/>
    </source>
</evidence>
<feature type="non-terminal residue" evidence="1">
    <location>
        <position position="1"/>
    </location>
</feature>
<comment type="caution">
    <text evidence="1">The sequence shown here is derived from an EMBL/GenBank/DDBJ whole genome shotgun (WGS) entry which is preliminary data.</text>
</comment>
<accession>A0ABN7VW85</accession>
<reference evidence="1 2" key="1">
    <citation type="submission" date="2021-06" db="EMBL/GenBank/DDBJ databases">
        <authorList>
            <person name="Kallberg Y."/>
            <person name="Tangrot J."/>
            <person name="Rosling A."/>
        </authorList>
    </citation>
    <scope>NUCLEOTIDE SEQUENCE [LARGE SCALE GENOMIC DNA]</scope>
    <source>
        <strain evidence="1 2">120-4 pot B 10/14</strain>
    </source>
</reference>
<keyword evidence="2" id="KW-1185">Reference proteome</keyword>
<organism evidence="1 2">
    <name type="scientific">Gigaspora margarita</name>
    <dbReference type="NCBI Taxonomy" id="4874"/>
    <lineage>
        <taxon>Eukaryota</taxon>
        <taxon>Fungi</taxon>
        <taxon>Fungi incertae sedis</taxon>
        <taxon>Mucoromycota</taxon>
        <taxon>Glomeromycotina</taxon>
        <taxon>Glomeromycetes</taxon>
        <taxon>Diversisporales</taxon>
        <taxon>Gigasporaceae</taxon>
        <taxon>Gigaspora</taxon>
    </lineage>
</organism>